<dbReference type="EMBL" id="SNXS01000016">
    <property type="protein sequence ID" value="TDP60471.1"/>
    <property type="molecule type" value="Genomic_DNA"/>
</dbReference>
<gene>
    <name evidence="1" type="ORF">DES47_11671</name>
</gene>
<evidence type="ECO:0000313" key="1">
    <source>
        <dbReference type="EMBL" id="TDP60471.1"/>
    </source>
</evidence>
<dbReference type="AlphaFoldDB" id="A0A4R6QDD9"/>
<protein>
    <submittedName>
        <fullName evidence="1">Uncharacterized protein</fullName>
    </submittedName>
</protein>
<organism evidence="1 2">
    <name type="scientific">Roseateles toxinivorans</name>
    <dbReference type="NCBI Taxonomy" id="270368"/>
    <lineage>
        <taxon>Bacteria</taxon>
        <taxon>Pseudomonadati</taxon>
        <taxon>Pseudomonadota</taxon>
        <taxon>Betaproteobacteria</taxon>
        <taxon>Burkholderiales</taxon>
        <taxon>Sphaerotilaceae</taxon>
        <taxon>Roseateles</taxon>
    </lineage>
</organism>
<proteinExistence type="predicted"/>
<reference evidence="1 2" key="1">
    <citation type="submission" date="2019-03" db="EMBL/GenBank/DDBJ databases">
        <title>Genomic Encyclopedia of Type Strains, Phase IV (KMG-IV): sequencing the most valuable type-strain genomes for metagenomic binning, comparative biology and taxonomic classification.</title>
        <authorList>
            <person name="Goeker M."/>
        </authorList>
    </citation>
    <scope>NUCLEOTIDE SEQUENCE [LARGE SCALE GENOMIC DNA]</scope>
    <source>
        <strain evidence="1 2">DSM 16998</strain>
    </source>
</reference>
<sequence length="77" mass="8757">MDCRVWRQLPVTKPLGRARAVGPEGTQSLTHMARQVIGHDRTLITPHGSHRMVYADWTASGRLYQPIKDRLLREVAP</sequence>
<accession>A0A4R6QDD9</accession>
<dbReference type="InParanoid" id="A0A4R6QDD9"/>
<dbReference type="Proteomes" id="UP000295361">
    <property type="component" value="Unassembled WGS sequence"/>
</dbReference>
<name>A0A4R6QDD9_9BURK</name>
<evidence type="ECO:0000313" key="2">
    <source>
        <dbReference type="Proteomes" id="UP000295361"/>
    </source>
</evidence>
<keyword evidence="2" id="KW-1185">Reference proteome</keyword>
<comment type="caution">
    <text evidence="1">The sequence shown here is derived from an EMBL/GenBank/DDBJ whole genome shotgun (WGS) entry which is preliminary data.</text>
</comment>